<dbReference type="SUPFAM" id="SSF47954">
    <property type="entry name" value="Cyclin-like"/>
    <property type="match status" value="1"/>
</dbReference>
<dbReference type="GO" id="GO:0016538">
    <property type="term" value="F:cyclin-dependent protein serine/threonine kinase regulator activity"/>
    <property type="evidence" value="ECO:0007669"/>
    <property type="project" value="InterPro"/>
</dbReference>
<name>A0A6B2G5E4_MYXSQ</name>
<protein>
    <submittedName>
        <fullName evidence="2">Cyclin-L1 (Trinotate prediction)</fullName>
    </submittedName>
</protein>
<dbReference type="EMBL" id="GHBR01006175">
    <property type="protein sequence ID" value="NDJ98702.1"/>
    <property type="molecule type" value="Transcribed_RNA"/>
</dbReference>
<accession>A0A6B2G5E4</accession>
<proteinExistence type="predicted"/>
<organism evidence="2">
    <name type="scientific">Myxobolus squamalis</name>
    <name type="common">Myxosporean</name>
    <dbReference type="NCBI Taxonomy" id="59785"/>
    <lineage>
        <taxon>Eukaryota</taxon>
        <taxon>Metazoa</taxon>
        <taxon>Cnidaria</taxon>
        <taxon>Myxozoa</taxon>
        <taxon>Myxosporea</taxon>
        <taxon>Bivalvulida</taxon>
        <taxon>Platysporina</taxon>
        <taxon>Myxobolidae</taxon>
        <taxon>Myxobolus</taxon>
    </lineage>
</organism>
<dbReference type="PANTHER" id="PTHR10026">
    <property type="entry name" value="CYCLIN"/>
    <property type="match status" value="1"/>
</dbReference>
<dbReference type="InterPro" id="IPR043198">
    <property type="entry name" value="Cyclin/Ssn8"/>
</dbReference>
<dbReference type="InterPro" id="IPR036915">
    <property type="entry name" value="Cyclin-like_sf"/>
</dbReference>
<evidence type="ECO:0000256" key="1">
    <source>
        <dbReference type="ARBA" id="ARBA00023127"/>
    </source>
</evidence>
<reference evidence="2" key="1">
    <citation type="submission" date="2018-11" db="EMBL/GenBank/DDBJ databases">
        <title>Myxobolus squamalis genome and transcriptome.</title>
        <authorList>
            <person name="Yahalomi D."/>
            <person name="Atkinson S.D."/>
            <person name="Neuhof M."/>
            <person name="Chang E.S."/>
            <person name="Philippe H."/>
            <person name="Cartwright P."/>
            <person name="Bartholomew J.L."/>
            <person name="Huchon D."/>
        </authorList>
    </citation>
    <scope>NUCLEOTIDE SEQUENCE</scope>
    <source>
        <strain evidence="2">71B08</strain>
        <tissue evidence="2">Whole</tissue>
    </source>
</reference>
<dbReference type="Gene3D" id="1.10.472.10">
    <property type="entry name" value="Cyclin-like"/>
    <property type="match status" value="1"/>
</dbReference>
<dbReference type="AlphaFoldDB" id="A0A6B2G5E4"/>
<evidence type="ECO:0000313" key="2">
    <source>
        <dbReference type="EMBL" id="NDJ98702.1"/>
    </source>
</evidence>
<sequence>MATESLSNIQNSEIAYDYCDVVISLDNCILSEDILKNTPSSLDDIPEDHENYLRFFGCELIQKSGILLKLPQVAMATGQILFQRFFYSKSFLKHDYEVITVLNYR</sequence>
<dbReference type="GO" id="GO:0006357">
    <property type="term" value="P:regulation of transcription by RNA polymerase II"/>
    <property type="evidence" value="ECO:0007669"/>
    <property type="project" value="InterPro"/>
</dbReference>
<keyword evidence="1" id="KW-0195">Cyclin</keyword>